<gene>
    <name evidence="1" type="ORF">F2Q69_00035811</name>
</gene>
<dbReference type="Proteomes" id="UP000712600">
    <property type="component" value="Unassembled WGS sequence"/>
</dbReference>
<proteinExistence type="predicted"/>
<reference evidence="1" key="1">
    <citation type="submission" date="2019-12" db="EMBL/GenBank/DDBJ databases">
        <title>Genome sequencing and annotation of Brassica cretica.</title>
        <authorList>
            <person name="Studholme D.J."/>
            <person name="Sarris P."/>
        </authorList>
    </citation>
    <scope>NUCLEOTIDE SEQUENCE</scope>
    <source>
        <strain evidence="1">PFS-109/04</strain>
        <tissue evidence="1">Leaf</tissue>
    </source>
</reference>
<organism evidence="1 2">
    <name type="scientific">Brassica cretica</name>
    <name type="common">Mustard</name>
    <dbReference type="NCBI Taxonomy" id="69181"/>
    <lineage>
        <taxon>Eukaryota</taxon>
        <taxon>Viridiplantae</taxon>
        <taxon>Streptophyta</taxon>
        <taxon>Embryophyta</taxon>
        <taxon>Tracheophyta</taxon>
        <taxon>Spermatophyta</taxon>
        <taxon>Magnoliopsida</taxon>
        <taxon>eudicotyledons</taxon>
        <taxon>Gunneridae</taxon>
        <taxon>Pentapetalae</taxon>
        <taxon>rosids</taxon>
        <taxon>malvids</taxon>
        <taxon>Brassicales</taxon>
        <taxon>Brassicaceae</taxon>
        <taxon>Brassiceae</taxon>
        <taxon>Brassica</taxon>
    </lineage>
</organism>
<comment type="caution">
    <text evidence="1">The sequence shown here is derived from an EMBL/GenBank/DDBJ whole genome shotgun (WGS) entry which is preliminary data.</text>
</comment>
<dbReference type="AlphaFoldDB" id="A0A8S9SFL3"/>
<protein>
    <submittedName>
        <fullName evidence="1">Uncharacterized protein</fullName>
    </submittedName>
</protein>
<dbReference type="EMBL" id="QGKX02000004">
    <property type="protein sequence ID" value="KAF3600118.1"/>
    <property type="molecule type" value="Genomic_DNA"/>
</dbReference>
<evidence type="ECO:0000313" key="1">
    <source>
        <dbReference type="EMBL" id="KAF3600118.1"/>
    </source>
</evidence>
<evidence type="ECO:0000313" key="2">
    <source>
        <dbReference type="Proteomes" id="UP000712600"/>
    </source>
</evidence>
<accession>A0A8S9SFL3</accession>
<sequence>MNVLRKINLRKRFIFTKTLAEKTHSQKIGERLEQGCRIATSAQAGRYVATELSPKLGRYVGVKNGYDEVNIQISAKYEYIKHKPSETYPDQLRIGPSMTIGTQTNQAQSLRNYRTCTLSGRYVATESPSVRPARSLCSNRASVPLSRYVATELEPKLGRNVATELFRNVDPTLVHAFLSTLRCYLPKTVANPFHVSRHSKSSIKLYRKNREKFVLYRKKP</sequence>
<name>A0A8S9SFL3_BRACR</name>